<accession>D3FAQ8</accession>
<dbReference type="GO" id="GO:0016810">
    <property type="term" value="F:hydrolase activity, acting on carbon-nitrogen (but not peptide) bonds"/>
    <property type="evidence" value="ECO:0007669"/>
    <property type="project" value="InterPro"/>
</dbReference>
<reference evidence="3" key="2">
    <citation type="submission" date="2010-01" db="EMBL/GenBank/DDBJ databases">
        <title>The complete genome of Conexibacter woesei DSM 14684.</title>
        <authorList>
            <consortium name="US DOE Joint Genome Institute (JGI-PGF)"/>
            <person name="Lucas S."/>
            <person name="Copeland A."/>
            <person name="Lapidus A."/>
            <person name="Glavina del Rio T."/>
            <person name="Dalin E."/>
            <person name="Tice H."/>
            <person name="Bruce D."/>
            <person name="Goodwin L."/>
            <person name="Pitluck S."/>
            <person name="Kyrpides N."/>
            <person name="Mavromatis K."/>
            <person name="Ivanova N."/>
            <person name="Mikhailova N."/>
            <person name="Chertkov O."/>
            <person name="Brettin T."/>
            <person name="Detter J.C."/>
            <person name="Han C."/>
            <person name="Larimer F."/>
            <person name="Land M."/>
            <person name="Hauser L."/>
            <person name="Markowitz V."/>
            <person name="Cheng J.-F."/>
            <person name="Hugenholtz P."/>
            <person name="Woyke T."/>
            <person name="Wu D."/>
            <person name="Pukall R."/>
            <person name="Steenblock K."/>
            <person name="Schneider S."/>
            <person name="Klenk H.-P."/>
            <person name="Eisen J.A."/>
        </authorList>
    </citation>
    <scope>NUCLEOTIDE SEQUENCE [LARGE SCALE GENOMIC DNA]</scope>
    <source>
        <strain evidence="3">DSM 14684 / CIP 108061 / JCM 11494 / NBRC 100937 / ID131577</strain>
    </source>
</reference>
<dbReference type="RefSeq" id="WP_012934272.1">
    <property type="nucleotide sequence ID" value="NC_013739.1"/>
</dbReference>
<dbReference type="Gene3D" id="2.30.40.10">
    <property type="entry name" value="Urease, subunit C, domain 1"/>
    <property type="match status" value="1"/>
</dbReference>
<dbReference type="SUPFAM" id="SSF51338">
    <property type="entry name" value="Composite domain of metallo-dependent hydrolases"/>
    <property type="match status" value="1"/>
</dbReference>
<dbReference type="Pfam" id="PF01979">
    <property type="entry name" value="Amidohydro_1"/>
    <property type="match status" value="1"/>
</dbReference>
<sequence>MSPLDPDAGLPARDPALLIRDAFVCTADAEERVHPAGSLLVVGDRIAAVGDTATVDAAVARLDAHVRDGLRTLDGRGMMALPGFVNAHWHEGFALRLAPGVGSTRAPHDHADPVGAFARGGDVRRLSVAFDDRYDIAAALDPDEAEAIARYSLWTQLRSGTTTFGDVGSTNRPEAIVAATRALGLRGAVSVWGSDAACPPGERRHRRTRDADAVLSRIEALLHVCAADTSGRLRAMPSVVYPPNMTDALGAGIAELVARFDTPFATHIGALRHEAEVVREAYGASSIRRFADLGLLNERLLAVHCAFADDDERLLLLDAGVHVNHAPAKYGTTGESTLSETGLIAALREAGLDVSLSTDGEGLPLGGMTEAMTQAWLAHNEQAADNTLVRPTDALAMATRIAARGLRWQDEIGSLEAGKQADVVLVRVDDWRYLLRARPLEGFLLLGGSTDVDTVLVAGRILLADGRATFLDEEELRDRYVAAVTAFATRRFGWHHERTRGAA</sequence>
<organism evidence="2 3">
    <name type="scientific">Conexibacter woesei (strain DSM 14684 / CCUG 47730 / CIP 108061 / JCM 11494 / NBRC 100937 / ID131577)</name>
    <dbReference type="NCBI Taxonomy" id="469383"/>
    <lineage>
        <taxon>Bacteria</taxon>
        <taxon>Bacillati</taxon>
        <taxon>Actinomycetota</taxon>
        <taxon>Thermoleophilia</taxon>
        <taxon>Solirubrobacterales</taxon>
        <taxon>Conexibacteraceae</taxon>
        <taxon>Conexibacter</taxon>
    </lineage>
</organism>
<proteinExistence type="predicted"/>
<dbReference type="EMBL" id="CP001854">
    <property type="protein sequence ID" value="ADB51221.1"/>
    <property type="molecule type" value="Genomic_DNA"/>
</dbReference>
<dbReference type="KEGG" id="cwo:Cwoe_2802"/>
<evidence type="ECO:0000259" key="1">
    <source>
        <dbReference type="Pfam" id="PF01979"/>
    </source>
</evidence>
<dbReference type="OrthoDB" id="3189065at2"/>
<dbReference type="PANTHER" id="PTHR43794">
    <property type="entry name" value="AMINOHYDROLASE SSNA-RELATED"/>
    <property type="match status" value="1"/>
</dbReference>
<gene>
    <name evidence="2" type="ordered locus">Cwoe_2802</name>
</gene>
<dbReference type="Gene3D" id="3.20.20.140">
    <property type="entry name" value="Metal-dependent hydrolases"/>
    <property type="match status" value="1"/>
</dbReference>
<name>D3FAQ8_CONWI</name>
<feature type="domain" description="Amidohydrolase-related" evidence="1">
    <location>
        <begin position="79"/>
        <end position="461"/>
    </location>
</feature>
<keyword evidence="3" id="KW-1185">Reference proteome</keyword>
<reference evidence="2 3" key="1">
    <citation type="journal article" date="2010" name="Stand. Genomic Sci.">
        <title>Complete genome sequence of Conexibacter woesei type strain (ID131577).</title>
        <authorList>
            <person name="Pukall R."/>
            <person name="Lapidus A."/>
            <person name="Glavina Del Rio T."/>
            <person name="Copeland A."/>
            <person name="Tice H."/>
            <person name="Cheng J.-F."/>
            <person name="Lucas S."/>
            <person name="Chen F."/>
            <person name="Nolan M."/>
            <person name="Bruce D."/>
            <person name="Goodwin L."/>
            <person name="Pitluck S."/>
            <person name="Mavromatis K."/>
            <person name="Ivanova N."/>
            <person name="Ovchinnikova G."/>
            <person name="Pati A."/>
            <person name="Chen A."/>
            <person name="Palaniappan K."/>
            <person name="Land M."/>
            <person name="Hauser L."/>
            <person name="Chang Y.-J."/>
            <person name="Jeffries C.D."/>
            <person name="Chain P."/>
            <person name="Meincke L."/>
            <person name="Sims D."/>
            <person name="Brettin T."/>
            <person name="Detter J.C."/>
            <person name="Rohde M."/>
            <person name="Goeker M."/>
            <person name="Bristow J."/>
            <person name="Eisen J.A."/>
            <person name="Markowitz V."/>
            <person name="Kyrpides N.C."/>
            <person name="Klenk H.-P."/>
            <person name="Hugenholtz P."/>
        </authorList>
    </citation>
    <scope>NUCLEOTIDE SEQUENCE [LARGE SCALE GENOMIC DNA]</scope>
    <source>
        <strain evidence="3">DSM 14684 / CIP 108061 / JCM 11494 / NBRC 100937 / ID131577</strain>
    </source>
</reference>
<dbReference type="SUPFAM" id="SSF51556">
    <property type="entry name" value="Metallo-dependent hydrolases"/>
    <property type="match status" value="1"/>
</dbReference>
<protein>
    <submittedName>
        <fullName evidence="2">Amidohydrolase</fullName>
    </submittedName>
</protein>
<dbReference type="AlphaFoldDB" id="D3FAQ8"/>
<dbReference type="eggNOG" id="COG0402">
    <property type="taxonomic scope" value="Bacteria"/>
</dbReference>
<dbReference type="PANTHER" id="PTHR43794:SF5">
    <property type="entry name" value="CHLOROHYDROLASE FAMILY PROTEIN"/>
    <property type="match status" value="1"/>
</dbReference>
<dbReference type="STRING" id="469383.Cwoe_2802"/>
<keyword evidence="2" id="KW-0378">Hydrolase</keyword>
<dbReference type="HOGENOM" id="CLU_012358_2_1_11"/>
<dbReference type="InterPro" id="IPR011059">
    <property type="entry name" value="Metal-dep_hydrolase_composite"/>
</dbReference>
<dbReference type="InterPro" id="IPR006680">
    <property type="entry name" value="Amidohydro-rel"/>
</dbReference>
<dbReference type="InterPro" id="IPR032466">
    <property type="entry name" value="Metal_Hydrolase"/>
</dbReference>
<dbReference type="Proteomes" id="UP000008229">
    <property type="component" value="Chromosome"/>
</dbReference>
<evidence type="ECO:0000313" key="2">
    <source>
        <dbReference type="EMBL" id="ADB51221.1"/>
    </source>
</evidence>
<dbReference type="InterPro" id="IPR050287">
    <property type="entry name" value="MTA/SAH_deaminase"/>
</dbReference>
<evidence type="ECO:0000313" key="3">
    <source>
        <dbReference type="Proteomes" id="UP000008229"/>
    </source>
</evidence>